<dbReference type="AlphaFoldDB" id="A0AAU6SBI4"/>
<reference evidence="4" key="1">
    <citation type="submission" date="2024-04" db="EMBL/GenBank/DDBJ databases">
        <authorList>
            <person name="Roder T."/>
            <person name="Oberhansli S."/>
            <person name="Kreuzer M."/>
        </authorList>
    </citation>
    <scope>NUCLEOTIDE SEQUENCE</scope>
    <source>
        <strain evidence="4">LWS13-1.2</strain>
    </source>
</reference>
<dbReference type="SUPFAM" id="SSF47413">
    <property type="entry name" value="lambda repressor-like DNA-binding domains"/>
    <property type="match status" value="1"/>
</dbReference>
<evidence type="ECO:0000313" key="4">
    <source>
        <dbReference type="EMBL" id="WZO34278.1"/>
    </source>
</evidence>
<dbReference type="InterPro" id="IPR013096">
    <property type="entry name" value="Cupin_2"/>
</dbReference>
<dbReference type="Pfam" id="PF07883">
    <property type="entry name" value="Cupin_2"/>
    <property type="match status" value="1"/>
</dbReference>
<name>A0AAU6SBI4_9MICO</name>
<dbReference type="Gene3D" id="1.10.260.40">
    <property type="entry name" value="lambda repressor-like DNA-binding domains"/>
    <property type="match status" value="1"/>
</dbReference>
<evidence type="ECO:0000256" key="2">
    <source>
        <dbReference type="SAM" id="MobiDB-lite"/>
    </source>
</evidence>
<feature type="region of interest" description="Disordered" evidence="2">
    <location>
        <begin position="228"/>
        <end position="247"/>
    </location>
</feature>
<keyword evidence="1" id="KW-0238">DNA-binding</keyword>
<dbReference type="InterPro" id="IPR011051">
    <property type="entry name" value="RmlC_Cupin_sf"/>
</dbReference>
<dbReference type="CDD" id="cd00093">
    <property type="entry name" value="HTH_XRE"/>
    <property type="match status" value="1"/>
</dbReference>
<protein>
    <submittedName>
        <fullName evidence="4">Helix-turn-helix domain-containing protein</fullName>
    </submittedName>
</protein>
<dbReference type="PANTHER" id="PTHR46797">
    <property type="entry name" value="HTH-TYPE TRANSCRIPTIONAL REGULATOR"/>
    <property type="match status" value="1"/>
</dbReference>
<proteinExistence type="predicted"/>
<dbReference type="SMART" id="SM00530">
    <property type="entry name" value="HTH_XRE"/>
    <property type="match status" value="1"/>
</dbReference>
<evidence type="ECO:0000256" key="1">
    <source>
        <dbReference type="ARBA" id="ARBA00023125"/>
    </source>
</evidence>
<dbReference type="InterPro" id="IPR050807">
    <property type="entry name" value="TransReg_Diox_bact_type"/>
</dbReference>
<dbReference type="RefSeq" id="WP_349428837.1">
    <property type="nucleotide sequence ID" value="NZ_CP151632.1"/>
</dbReference>
<dbReference type="EMBL" id="CP151632">
    <property type="protein sequence ID" value="WZO34278.1"/>
    <property type="molecule type" value="Genomic_DNA"/>
</dbReference>
<gene>
    <name evidence="4" type="ORF">MRBLWS13_001931</name>
</gene>
<dbReference type="GO" id="GO:0003700">
    <property type="term" value="F:DNA-binding transcription factor activity"/>
    <property type="evidence" value="ECO:0007669"/>
    <property type="project" value="TreeGrafter"/>
</dbReference>
<dbReference type="PANTHER" id="PTHR46797:SF1">
    <property type="entry name" value="METHYLPHOSPHONATE SYNTHASE"/>
    <property type="match status" value="1"/>
</dbReference>
<dbReference type="CDD" id="cd02209">
    <property type="entry name" value="cupin_XRE_C"/>
    <property type="match status" value="1"/>
</dbReference>
<dbReference type="SUPFAM" id="SSF51182">
    <property type="entry name" value="RmlC-like cupins"/>
    <property type="match status" value="1"/>
</dbReference>
<dbReference type="Gene3D" id="2.60.120.10">
    <property type="entry name" value="Jelly Rolls"/>
    <property type="match status" value="1"/>
</dbReference>
<sequence length="247" mass="26545">MSTANEIGARLRHERQSRGLSLRSVAQSLGVSASLISQVETGKTQPSVTTLYALASLMSISVDDLLGLEAERGPSAPQITPQLDLQRRGENPVIEMENGVRWERLAMGGNGPADVMLVTYQPGASSSLEGRLMRHVGVEYAYMLSGAITLRVEFDTHVIGPGDSLHFDSARPHMFSNDGREPATGLWLVVGRRNNQLVSAANGRNSPTPSAPSHVEVLKRLDTVGSSDLSSIAQQSQQTVRPHTPVS</sequence>
<dbReference type="Pfam" id="PF13560">
    <property type="entry name" value="HTH_31"/>
    <property type="match status" value="1"/>
</dbReference>
<dbReference type="PROSITE" id="PS50044">
    <property type="entry name" value="SIGMA54_3"/>
    <property type="match status" value="1"/>
</dbReference>
<dbReference type="InterPro" id="IPR001387">
    <property type="entry name" value="Cro/C1-type_HTH"/>
</dbReference>
<organism evidence="4">
    <name type="scientific">Microbacterium sp. LWS13-1.2</name>
    <dbReference type="NCBI Taxonomy" id="3135264"/>
    <lineage>
        <taxon>Bacteria</taxon>
        <taxon>Bacillati</taxon>
        <taxon>Actinomycetota</taxon>
        <taxon>Actinomycetes</taxon>
        <taxon>Micrococcales</taxon>
        <taxon>Microbacteriaceae</taxon>
        <taxon>Microbacterium</taxon>
    </lineage>
</organism>
<dbReference type="InterPro" id="IPR010982">
    <property type="entry name" value="Lambda_DNA-bd_dom_sf"/>
</dbReference>
<dbReference type="PROSITE" id="PS50943">
    <property type="entry name" value="HTH_CROC1"/>
    <property type="match status" value="1"/>
</dbReference>
<evidence type="ECO:0000259" key="3">
    <source>
        <dbReference type="PROSITE" id="PS50943"/>
    </source>
</evidence>
<feature type="domain" description="HTH cro/C1-type" evidence="3">
    <location>
        <begin position="11"/>
        <end position="65"/>
    </location>
</feature>
<dbReference type="GO" id="GO:0005829">
    <property type="term" value="C:cytosol"/>
    <property type="evidence" value="ECO:0007669"/>
    <property type="project" value="TreeGrafter"/>
</dbReference>
<dbReference type="InterPro" id="IPR014710">
    <property type="entry name" value="RmlC-like_jellyroll"/>
</dbReference>
<accession>A0AAU6SBI4</accession>
<dbReference type="GO" id="GO:0003677">
    <property type="term" value="F:DNA binding"/>
    <property type="evidence" value="ECO:0007669"/>
    <property type="project" value="UniProtKB-KW"/>
</dbReference>